<gene>
    <name evidence="1" type="ORF">BT67DRAFT_288653</name>
</gene>
<dbReference type="Proteomes" id="UP001304895">
    <property type="component" value="Unassembled WGS sequence"/>
</dbReference>
<evidence type="ECO:0000313" key="1">
    <source>
        <dbReference type="EMBL" id="KAK4134990.1"/>
    </source>
</evidence>
<organism evidence="1 2">
    <name type="scientific">Trichocladium antarcticum</name>
    <dbReference type="NCBI Taxonomy" id="1450529"/>
    <lineage>
        <taxon>Eukaryota</taxon>
        <taxon>Fungi</taxon>
        <taxon>Dikarya</taxon>
        <taxon>Ascomycota</taxon>
        <taxon>Pezizomycotina</taxon>
        <taxon>Sordariomycetes</taxon>
        <taxon>Sordariomycetidae</taxon>
        <taxon>Sordariales</taxon>
        <taxon>Chaetomiaceae</taxon>
        <taxon>Trichocladium</taxon>
    </lineage>
</organism>
<dbReference type="AlphaFoldDB" id="A0AAN6ZDE8"/>
<proteinExistence type="predicted"/>
<reference evidence="1" key="1">
    <citation type="journal article" date="2023" name="Mol. Phylogenet. Evol.">
        <title>Genome-scale phylogeny and comparative genomics of the fungal order Sordariales.</title>
        <authorList>
            <person name="Hensen N."/>
            <person name="Bonometti L."/>
            <person name="Westerberg I."/>
            <person name="Brannstrom I.O."/>
            <person name="Guillou S."/>
            <person name="Cros-Aarteil S."/>
            <person name="Calhoun S."/>
            <person name="Haridas S."/>
            <person name="Kuo A."/>
            <person name="Mondo S."/>
            <person name="Pangilinan J."/>
            <person name="Riley R."/>
            <person name="LaButti K."/>
            <person name="Andreopoulos B."/>
            <person name="Lipzen A."/>
            <person name="Chen C."/>
            <person name="Yan M."/>
            <person name="Daum C."/>
            <person name="Ng V."/>
            <person name="Clum A."/>
            <person name="Steindorff A."/>
            <person name="Ohm R.A."/>
            <person name="Martin F."/>
            <person name="Silar P."/>
            <person name="Natvig D.O."/>
            <person name="Lalanne C."/>
            <person name="Gautier V."/>
            <person name="Ament-Velasquez S.L."/>
            <person name="Kruys A."/>
            <person name="Hutchinson M.I."/>
            <person name="Powell A.J."/>
            <person name="Barry K."/>
            <person name="Miller A.N."/>
            <person name="Grigoriev I.V."/>
            <person name="Debuchy R."/>
            <person name="Gladieux P."/>
            <person name="Hiltunen Thoren M."/>
            <person name="Johannesson H."/>
        </authorList>
    </citation>
    <scope>NUCLEOTIDE SEQUENCE</scope>
    <source>
        <strain evidence="1">CBS 123565</strain>
    </source>
</reference>
<keyword evidence="2" id="KW-1185">Reference proteome</keyword>
<accession>A0AAN6ZDE8</accession>
<sequence>MPSRCTPSTPPAEQMALCWYRARGAGCLPINLYGAREPDDKRDLLEAMVRFGDLRRKTAVNDTEMIDSRKFVKDMIEAVQFPLGSINRQLAGSMPPAKVRAGDVGRLVCRVIRTTLRVC</sequence>
<protein>
    <submittedName>
        <fullName evidence="1">Uncharacterized protein</fullName>
    </submittedName>
</protein>
<reference evidence="1" key="2">
    <citation type="submission" date="2023-05" db="EMBL/GenBank/DDBJ databases">
        <authorList>
            <consortium name="Lawrence Berkeley National Laboratory"/>
            <person name="Steindorff A."/>
            <person name="Hensen N."/>
            <person name="Bonometti L."/>
            <person name="Westerberg I."/>
            <person name="Brannstrom I.O."/>
            <person name="Guillou S."/>
            <person name="Cros-Aarteil S."/>
            <person name="Calhoun S."/>
            <person name="Haridas S."/>
            <person name="Kuo A."/>
            <person name="Mondo S."/>
            <person name="Pangilinan J."/>
            <person name="Riley R."/>
            <person name="Labutti K."/>
            <person name="Andreopoulos B."/>
            <person name="Lipzen A."/>
            <person name="Chen C."/>
            <person name="Yanf M."/>
            <person name="Daum C."/>
            <person name="Ng V."/>
            <person name="Clum A."/>
            <person name="Ohm R."/>
            <person name="Martin F."/>
            <person name="Silar P."/>
            <person name="Natvig D."/>
            <person name="Lalanne C."/>
            <person name="Gautier V."/>
            <person name="Ament-Velasquez S.L."/>
            <person name="Kruys A."/>
            <person name="Hutchinson M.I."/>
            <person name="Powell A.J."/>
            <person name="Barry K."/>
            <person name="Miller A.N."/>
            <person name="Grigoriev I.V."/>
            <person name="Debuchy R."/>
            <person name="Gladieux P."/>
            <person name="Thoren M.H."/>
            <person name="Johannesson H."/>
        </authorList>
    </citation>
    <scope>NUCLEOTIDE SEQUENCE</scope>
    <source>
        <strain evidence="1">CBS 123565</strain>
    </source>
</reference>
<evidence type="ECO:0000313" key="2">
    <source>
        <dbReference type="Proteomes" id="UP001304895"/>
    </source>
</evidence>
<comment type="caution">
    <text evidence="1">The sequence shown here is derived from an EMBL/GenBank/DDBJ whole genome shotgun (WGS) entry which is preliminary data.</text>
</comment>
<dbReference type="EMBL" id="MU853407">
    <property type="protein sequence ID" value="KAK4134990.1"/>
    <property type="molecule type" value="Genomic_DNA"/>
</dbReference>
<name>A0AAN6ZDE8_9PEZI</name>